<sequence>MKDYVIITDSPSDLSADLLNEIEVTSLGLVCLFKGKEYVDDGGITLKYKDFYDGIRNLEQPTTGQINSYRFAEEFTKHVKEGKGIIYIGFSSALSGTFNSSVMAKNEVLEEYPDADITLIDSKAASGGEGLLVYLAAKKRQEGCSKEDLVSWIEATIPKVNHFFFVDDLNHLKRGGRISSTTAVVGGILNIKPIMYINDAGSLVPFAKAKGRKKATAHLLDDMKKNIVNPEEQTIMVTHSDCPEDAEALAKSIKEIFNVKKVIINYIGTVIGSHTGAGTLALFFLGEHREP</sequence>
<dbReference type="GO" id="GO:0008289">
    <property type="term" value="F:lipid binding"/>
    <property type="evidence" value="ECO:0007669"/>
    <property type="project" value="UniProtKB-KW"/>
</dbReference>
<name>A0A937FKD3_9CLOT</name>
<dbReference type="Pfam" id="PF02645">
    <property type="entry name" value="DegV"/>
    <property type="match status" value="1"/>
</dbReference>
<feature type="transmembrane region" description="Helical" evidence="3">
    <location>
        <begin position="263"/>
        <end position="285"/>
    </location>
</feature>
<keyword evidence="2" id="KW-0446">Lipid-binding</keyword>
<dbReference type="InterPro" id="IPR050270">
    <property type="entry name" value="DegV_domain_contain"/>
</dbReference>
<proteinExistence type="predicted"/>
<dbReference type="InterPro" id="IPR003797">
    <property type="entry name" value="DegV"/>
</dbReference>
<protein>
    <submittedName>
        <fullName evidence="4">DegV family protein</fullName>
    </submittedName>
</protein>
<comment type="function">
    <text evidence="1">May bind long-chain fatty acids, such as palmitate, and may play a role in lipid transport or fatty acid metabolism.</text>
</comment>
<dbReference type="EMBL" id="JAESWA010000027">
    <property type="protein sequence ID" value="MBL4933616.1"/>
    <property type="molecule type" value="Genomic_DNA"/>
</dbReference>
<accession>A0A937FKD3</accession>
<dbReference type="InterPro" id="IPR043168">
    <property type="entry name" value="DegV_C"/>
</dbReference>
<keyword evidence="3" id="KW-0812">Transmembrane</keyword>
<dbReference type="Gene3D" id="3.40.50.10440">
    <property type="entry name" value="Dihydroxyacetone kinase, domain 1"/>
    <property type="match status" value="1"/>
</dbReference>
<keyword evidence="5" id="KW-1185">Reference proteome</keyword>
<dbReference type="Gene3D" id="2.20.28.50">
    <property type="entry name" value="degv family protein"/>
    <property type="match status" value="1"/>
</dbReference>
<dbReference type="RefSeq" id="WP_202769059.1">
    <property type="nucleotide sequence ID" value="NZ_JAESWA010000027.1"/>
</dbReference>
<keyword evidence="3" id="KW-0472">Membrane</keyword>
<evidence type="ECO:0000256" key="3">
    <source>
        <dbReference type="SAM" id="Phobius"/>
    </source>
</evidence>
<evidence type="ECO:0000256" key="2">
    <source>
        <dbReference type="ARBA" id="ARBA00023121"/>
    </source>
</evidence>
<dbReference type="SUPFAM" id="SSF82549">
    <property type="entry name" value="DAK1/DegV-like"/>
    <property type="match status" value="1"/>
</dbReference>
<evidence type="ECO:0000313" key="4">
    <source>
        <dbReference type="EMBL" id="MBL4933616.1"/>
    </source>
</evidence>
<dbReference type="PANTHER" id="PTHR33434">
    <property type="entry name" value="DEGV DOMAIN-CONTAINING PROTEIN DR_1986-RELATED"/>
    <property type="match status" value="1"/>
</dbReference>
<comment type="caution">
    <text evidence="4">The sequence shown here is derived from an EMBL/GenBank/DDBJ whole genome shotgun (WGS) entry which is preliminary data.</text>
</comment>
<gene>
    <name evidence="4" type="ORF">JK634_17675</name>
</gene>
<reference evidence="4" key="1">
    <citation type="submission" date="2021-01" db="EMBL/GenBank/DDBJ databases">
        <title>Genome public.</title>
        <authorList>
            <person name="Liu C."/>
            <person name="Sun Q."/>
        </authorList>
    </citation>
    <scope>NUCLEOTIDE SEQUENCE</scope>
    <source>
        <strain evidence="4">YIM B02565</strain>
    </source>
</reference>
<dbReference type="Gene3D" id="3.30.1180.10">
    <property type="match status" value="1"/>
</dbReference>
<keyword evidence="3" id="KW-1133">Transmembrane helix</keyword>
<evidence type="ECO:0000256" key="1">
    <source>
        <dbReference type="ARBA" id="ARBA00003238"/>
    </source>
</evidence>
<dbReference type="Proteomes" id="UP000623681">
    <property type="component" value="Unassembled WGS sequence"/>
</dbReference>
<organism evidence="4 5">
    <name type="scientific">Clostridium paridis</name>
    <dbReference type="NCBI Taxonomy" id="2803863"/>
    <lineage>
        <taxon>Bacteria</taxon>
        <taxon>Bacillati</taxon>
        <taxon>Bacillota</taxon>
        <taxon>Clostridia</taxon>
        <taxon>Eubacteriales</taxon>
        <taxon>Clostridiaceae</taxon>
        <taxon>Clostridium</taxon>
    </lineage>
</organism>
<dbReference type="PROSITE" id="PS51482">
    <property type="entry name" value="DEGV"/>
    <property type="match status" value="1"/>
</dbReference>
<dbReference type="NCBIfam" id="TIGR00762">
    <property type="entry name" value="DegV"/>
    <property type="match status" value="1"/>
</dbReference>
<dbReference type="AlphaFoldDB" id="A0A937FKD3"/>
<evidence type="ECO:0000313" key="5">
    <source>
        <dbReference type="Proteomes" id="UP000623681"/>
    </source>
</evidence>
<dbReference type="PANTHER" id="PTHR33434:SF3">
    <property type="entry name" value="DEGV DOMAIN-CONTAINING PROTEIN YITS"/>
    <property type="match status" value="1"/>
</dbReference>